<sequence>MNRRQGDGAARRVGDSRAARWNLSDGEELERALRSAEHLLAQAEERKRHENNRTFATLSVIAGTVFSLAASLVAVAELITFSNTGSRVFATITPVVVSVSVIVTSVISLLRDRRELEDEYPMRLATQIASMVAETMLDVAEREDWSYFRLEVTKLRLSAFPLIDRPRNFGGR</sequence>
<dbReference type="AlphaFoldDB" id="A0A941BB58"/>
<evidence type="ECO:0008006" key="5">
    <source>
        <dbReference type="Google" id="ProtNLM"/>
    </source>
</evidence>
<feature type="coiled-coil region" evidence="1">
    <location>
        <begin position="26"/>
        <end position="53"/>
    </location>
</feature>
<feature type="transmembrane region" description="Helical" evidence="2">
    <location>
        <begin position="55"/>
        <end position="76"/>
    </location>
</feature>
<evidence type="ECO:0000313" key="4">
    <source>
        <dbReference type="Proteomes" id="UP000677413"/>
    </source>
</evidence>
<dbReference type="RefSeq" id="WP_210889806.1">
    <property type="nucleotide sequence ID" value="NZ_JAGPYQ010000001.1"/>
</dbReference>
<gene>
    <name evidence="3" type="ORF">J8N05_35080</name>
</gene>
<dbReference type="Proteomes" id="UP000677413">
    <property type="component" value="Unassembled WGS sequence"/>
</dbReference>
<name>A0A941BB58_9ACTN</name>
<evidence type="ECO:0000256" key="1">
    <source>
        <dbReference type="SAM" id="Coils"/>
    </source>
</evidence>
<comment type="caution">
    <text evidence="3">The sequence shown here is derived from an EMBL/GenBank/DDBJ whole genome shotgun (WGS) entry which is preliminary data.</text>
</comment>
<proteinExistence type="predicted"/>
<keyword evidence="1" id="KW-0175">Coiled coil</keyword>
<keyword evidence="2" id="KW-0812">Transmembrane</keyword>
<keyword evidence="4" id="KW-1185">Reference proteome</keyword>
<accession>A0A941BB58</accession>
<organism evidence="3 4">
    <name type="scientific">Streptomyces liliiviolaceus</name>
    <dbReference type="NCBI Taxonomy" id="2823109"/>
    <lineage>
        <taxon>Bacteria</taxon>
        <taxon>Bacillati</taxon>
        <taxon>Actinomycetota</taxon>
        <taxon>Actinomycetes</taxon>
        <taxon>Kitasatosporales</taxon>
        <taxon>Streptomycetaceae</taxon>
        <taxon>Streptomyces</taxon>
    </lineage>
</organism>
<evidence type="ECO:0000313" key="3">
    <source>
        <dbReference type="EMBL" id="MBQ0853392.1"/>
    </source>
</evidence>
<evidence type="ECO:0000256" key="2">
    <source>
        <dbReference type="SAM" id="Phobius"/>
    </source>
</evidence>
<keyword evidence="2" id="KW-0472">Membrane</keyword>
<dbReference type="EMBL" id="JAGPYQ010000001">
    <property type="protein sequence ID" value="MBQ0853392.1"/>
    <property type="molecule type" value="Genomic_DNA"/>
</dbReference>
<protein>
    <recommendedName>
        <fullName evidence="5">SMODS and SLOG-associating 2TM effector domain-containing protein</fullName>
    </recommendedName>
</protein>
<keyword evidence="2" id="KW-1133">Transmembrane helix</keyword>
<reference evidence="3 4" key="1">
    <citation type="submission" date="2021-04" db="EMBL/GenBank/DDBJ databases">
        <authorList>
            <person name="Tang X."/>
            <person name="Zhou X."/>
            <person name="Chen X."/>
            <person name="Cernava T."/>
            <person name="Zhang C."/>
        </authorList>
    </citation>
    <scope>NUCLEOTIDE SEQUENCE [LARGE SCALE GENOMIC DNA]</scope>
    <source>
        <strain evidence="3 4">BH-SS-21</strain>
    </source>
</reference>
<feature type="transmembrane region" description="Helical" evidence="2">
    <location>
        <begin position="88"/>
        <end position="110"/>
    </location>
</feature>